<gene>
    <name evidence="1" type="primary">2L372X_169</name>
</gene>
<proteinExistence type="predicted"/>
<name>A0A5B9N7B8_9CAUD</name>
<dbReference type="RefSeq" id="YP_009846507.1">
    <property type="nucleotide sequence ID" value="NC_048770.1"/>
</dbReference>
<dbReference type="GeneID" id="55616875"/>
<keyword evidence="2" id="KW-1185">Reference proteome</keyword>
<organism evidence="1 2">
    <name type="scientific">Aeromonas phage 2L372X</name>
    <dbReference type="NCBI Taxonomy" id="2588515"/>
    <lineage>
        <taxon>Viruses</taxon>
        <taxon>Duplodnaviria</taxon>
        <taxon>Heunggongvirae</taxon>
        <taxon>Uroviricota</taxon>
        <taxon>Caudoviricetes</taxon>
        <taxon>Plateaulakevirus</taxon>
        <taxon>Plateaulakevirus pv2L372X</taxon>
    </lineage>
</organism>
<sequence>MKLQYDVSGSNNCIDLVLLNHATTDAIRYADEGNYDIINTKIVQTTASHEFVILFRMEVLLKEKS</sequence>
<protein>
    <submittedName>
        <fullName evidence="1">Uncharacterized protein</fullName>
    </submittedName>
</protein>
<dbReference type="KEGG" id="vg:55616875"/>
<evidence type="ECO:0000313" key="2">
    <source>
        <dbReference type="Proteomes" id="UP000323400"/>
    </source>
</evidence>
<dbReference type="Proteomes" id="UP000323400">
    <property type="component" value="Segment"/>
</dbReference>
<evidence type="ECO:0000313" key="1">
    <source>
        <dbReference type="EMBL" id="QEG08422.1"/>
    </source>
</evidence>
<dbReference type="EMBL" id="MK813938">
    <property type="protein sequence ID" value="QEG08422.1"/>
    <property type="molecule type" value="Genomic_DNA"/>
</dbReference>
<reference evidence="1 2" key="1">
    <citation type="submission" date="2019-04" db="EMBL/GenBank/DDBJ databases">
        <title>Nine Novel Phages from a Plateau Lake in Southwest China Provide Insights into Aeromonas Phage Diversity.</title>
        <authorList>
            <person name="Xiao W."/>
            <person name="Bai M."/>
            <person name="Wang Y."/>
            <person name="Cui X."/>
        </authorList>
    </citation>
    <scope>NUCLEOTIDE SEQUENCE [LARGE SCALE GENOMIC DNA]</scope>
</reference>
<accession>A0A5B9N7B8</accession>